<evidence type="ECO:0000256" key="1">
    <source>
        <dbReference type="SAM" id="MobiDB-lite"/>
    </source>
</evidence>
<evidence type="ECO:0000313" key="3">
    <source>
        <dbReference type="Proteomes" id="UP000199233"/>
    </source>
</evidence>
<accession>A0A1H8ZHK6</accession>
<gene>
    <name evidence="2" type="ORF">SAMN04488038_10147</name>
</gene>
<name>A0A1H8ZHK6_9GAMM</name>
<keyword evidence="3" id="KW-1185">Reference proteome</keyword>
<sequence>MPVHIGEVNSDISVEAPRGDGAAGGAAAAPLPALSEQQRAQLLRELRRQLQARYADHDQDD</sequence>
<feature type="region of interest" description="Disordered" evidence="1">
    <location>
        <begin position="1"/>
        <end position="33"/>
    </location>
</feature>
<dbReference type="AlphaFoldDB" id="A0A1H8ZHK6"/>
<dbReference type="Proteomes" id="UP000199233">
    <property type="component" value="Unassembled WGS sequence"/>
</dbReference>
<dbReference type="EMBL" id="FOFS01000001">
    <property type="protein sequence ID" value="SEP64019.1"/>
    <property type="molecule type" value="Genomic_DNA"/>
</dbReference>
<protein>
    <submittedName>
        <fullName evidence="2">Uncharacterized protein</fullName>
    </submittedName>
</protein>
<dbReference type="RefSeq" id="WP_093280537.1">
    <property type="nucleotide sequence ID" value="NZ_FOFS01000001.1"/>
</dbReference>
<dbReference type="STRING" id="489703.SAMN04488038_10147"/>
<proteinExistence type="predicted"/>
<organism evidence="2 3">
    <name type="scientific">Solimonas aquatica</name>
    <dbReference type="NCBI Taxonomy" id="489703"/>
    <lineage>
        <taxon>Bacteria</taxon>
        <taxon>Pseudomonadati</taxon>
        <taxon>Pseudomonadota</taxon>
        <taxon>Gammaproteobacteria</taxon>
        <taxon>Nevskiales</taxon>
        <taxon>Nevskiaceae</taxon>
        <taxon>Solimonas</taxon>
    </lineage>
</organism>
<evidence type="ECO:0000313" key="2">
    <source>
        <dbReference type="EMBL" id="SEP64019.1"/>
    </source>
</evidence>
<reference evidence="3" key="1">
    <citation type="submission" date="2016-10" db="EMBL/GenBank/DDBJ databases">
        <authorList>
            <person name="Varghese N."/>
            <person name="Submissions S."/>
        </authorList>
    </citation>
    <scope>NUCLEOTIDE SEQUENCE [LARGE SCALE GENOMIC DNA]</scope>
    <source>
        <strain evidence="3">DSM 25927</strain>
    </source>
</reference>